<keyword evidence="3 5" id="KW-0687">Ribonucleoprotein</keyword>
<keyword evidence="2 5" id="KW-0689">Ribosomal protein</keyword>
<evidence type="ECO:0000256" key="6">
    <source>
        <dbReference type="RuleBase" id="RU000560"/>
    </source>
</evidence>
<proteinExistence type="inferred from homology"/>
<evidence type="ECO:0000256" key="5">
    <source>
        <dbReference type="HAMAP-Rule" id="MF_00382"/>
    </source>
</evidence>
<dbReference type="GO" id="GO:0000027">
    <property type="term" value="P:ribosomal large subunit assembly"/>
    <property type="evidence" value="ECO:0007669"/>
    <property type="project" value="UniProtKB-UniRule"/>
</dbReference>
<organism evidence="7 8">
    <name type="scientific">Candidatus Portnoybacteria bacterium CG11_big_fil_rev_8_21_14_0_20_44_10</name>
    <dbReference type="NCBI Taxonomy" id="1974818"/>
    <lineage>
        <taxon>Bacteria</taxon>
        <taxon>Candidatus Portnoyibacteriota</taxon>
    </lineage>
</organism>
<name>A0A2H0KQ16_9BACT</name>
<dbReference type="GO" id="GO:0019843">
    <property type="term" value="F:rRNA binding"/>
    <property type="evidence" value="ECO:0007669"/>
    <property type="project" value="UniProtKB-UniRule"/>
</dbReference>
<dbReference type="GO" id="GO:0005840">
    <property type="term" value="C:ribosome"/>
    <property type="evidence" value="ECO:0007669"/>
    <property type="project" value="UniProtKB-KW"/>
</dbReference>
<dbReference type="GO" id="GO:0003735">
    <property type="term" value="F:structural constituent of ribosome"/>
    <property type="evidence" value="ECO:0007669"/>
    <property type="project" value="InterPro"/>
</dbReference>
<gene>
    <name evidence="5" type="primary">rplT</name>
    <name evidence="7" type="ORF">COV85_03320</name>
</gene>
<dbReference type="GO" id="GO:0006412">
    <property type="term" value="P:translation"/>
    <property type="evidence" value="ECO:0007669"/>
    <property type="project" value="InterPro"/>
</dbReference>
<dbReference type="AlphaFoldDB" id="A0A2H0KQ16"/>
<dbReference type="FunFam" id="1.10.1900.20:FF:000001">
    <property type="entry name" value="50S ribosomal protein L20"/>
    <property type="match status" value="1"/>
</dbReference>
<sequence length="115" mass="13606">MPRVKRAVQAHKKRKKTLKETKGFMWGRKNKYRAAKDALRHAQAHAYKDRRRKKREFRALWNIKINAACRANGLTYSKFINNLKKNNIEIDRKILAELAQNNPEAFKKIFEVAAK</sequence>
<dbReference type="Proteomes" id="UP000231550">
    <property type="component" value="Unassembled WGS sequence"/>
</dbReference>
<dbReference type="Gene3D" id="6.10.160.10">
    <property type="match status" value="1"/>
</dbReference>
<dbReference type="SUPFAM" id="SSF74731">
    <property type="entry name" value="Ribosomal protein L20"/>
    <property type="match status" value="1"/>
</dbReference>
<dbReference type="GO" id="GO:1990904">
    <property type="term" value="C:ribonucleoprotein complex"/>
    <property type="evidence" value="ECO:0007669"/>
    <property type="project" value="UniProtKB-KW"/>
</dbReference>
<reference evidence="7 8" key="1">
    <citation type="submission" date="2017-09" db="EMBL/GenBank/DDBJ databases">
        <title>Depth-based differentiation of microbial function through sediment-hosted aquifers and enrichment of novel symbionts in the deep terrestrial subsurface.</title>
        <authorList>
            <person name="Probst A.J."/>
            <person name="Ladd B."/>
            <person name="Jarett J.K."/>
            <person name="Geller-Mcgrath D.E."/>
            <person name="Sieber C.M."/>
            <person name="Emerson J.B."/>
            <person name="Anantharaman K."/>
            <person name="Thomas B.C."/>
            <person name="Malmstrom R."/>
            <person name="Stieglmeier M."/>
            <person name="Klingl A."/>
            <person name="Woyke T."/>
            <person name="Ryan C.M."/>
            <person name="Banfield J.F."/>
        </authorList>
    </citation>
    <scope>NUCLEOTIDE SEQUENCE [LARGE SCALE GENOMIC DNA]</scope>
    <source>
        <strain evidence="7">CG11_big_fil_rev_8_21_14_0_20_44_10</strain>
    </source>
</reference>
<protein>
    <recommendedName>
        <fullName evidence="4 5">Large ribosomal subunit protein bL20</fullName>
    </recommendedName>
</protein>
<comment type="caution">
    <text evidence="7">The sequence shown here is derived from an EMBL/GenBank/DDBJ whole genome shotgun (WGS) entry which is preliminary data.</text>
</comment>
<dbReference type="PANTHER" id="PTHR10986">
    <property type="entry name" value="39S RIBOSOMAL PROTEIN L20"/>
    <property type="match status" value="1"/>
</dbReference>
<keyword evidence="5 6" id="KW-0694">RNA-binding</keyword>
<comment type="similarity">
    <text evidence="1 5 6">Belongs to the bacterial ribosomal protein bL20 family.</text>
</comment>
<dbReference type="Pfam" id="PF00453">
    <property type="entry name" value="Ribosomal_L20"/>
    <property type="match status" value="1"/>
</dbReference>
<dbReference type="HAMAP" id="MF_00382">
    <property type="entry name" value="Ribosomal_bL20"/>
    <property type="match status" value="1"/>
</dbReference>
<dbReference type="NCBIfam" id="TIGR01032">
    <property type="entry name" value="rplT_bact"/>
    <property type="match status" value="1"/>
</dbReference>
<dbReference type="EMBL" id="PCVN01000084">
    <property type="protein sequence ID" value="PIQ74232.1"/>
    <property type="molecule type" value="Genomic_DNA"/>
</dbReference>
<keyword evidence="5 6" id="KW-0699">rRNA-binding</keyword>
<evidence type="ECO:0000313" key="8">
    <source>
        <dbReference type="Proteomes" id="UP000231550"/>
    </source>
</evidence>
<dbReference type="InterPro" id="IPR035566">
    <property type="entry name" value="Ribosomal_protein_bL20_C"/>
</dbReference>
<evidence type="ECO:0000313" key="7">
    <source>
        <dbReference type="EMBL" id="PIQ74232.1"/>
    </source>
</evidence>
<dbReference type="CDD" id="cd07026">
    <property type="entry name" value="Ribosomal_L20"/>
    <property type="match status" value="1"/>
</dbReference>
<evidence type="ECO:0000256" key="2">
    <source>
        <dbReference type="ARBA" id="ARBA00022980"/>
    </source>
</evidence>
<comment type="function">
    <text evidence="5 6">Binds directly to 23S ribosomal RNA and is necessary for the in vitro assembly process of the 50S ribosomal subunit. It is not involved in the protein synthesizing functions of that subunit.</text>
</comment>
<dbReference type="PRINTS" id="PR00062">
    <property type="entry name" value="RIBOSOMALL20"/>
</dbReference>
<dbReference type="InterPro" id="IPR005813">
    <property type="entry name" value="Ribosomal_bL20"/>
</dbReference>
<accession>A0A2H0KQ16</accession>
<evidence type="ECO:0000256" key="4">
    <source>
        <dbReference type="ARBA" id="ARBA00035172"/>
    </source>
</evidence>
<dbReference type="Gene3D" id="1.10.1900.20">
    <property type="entry name" value="Ribosomal protein L20"/>
    <property type="match status" value="1"/>
</dbReference>
<evidence type="ECO:0000256" key="3">
    <source>
        <dbReference type="ARBA" id="ARBA00023274"/>
    </source>
</evidence>
<evidence type="ECO:0000256" key="1">
    <source>
        <dbReference type="ARBA" id="ARBA00007698"/>
    </source>
</evidence>